<comment type="caution">
    <text evidence="1">The sequence shown here is derived from an EMBL/GenBank/DDBJ whole genome shotgun (WGS) entry which is preliminary data.</text>
</comment>
<proteinExistence type="predicted"/>
<dbReference type="Proteomes" id="UP000275408">
    <property type="component" value="Unassembled WGS sequence"/>
</dbReference>
<accession>A0A3M6UU02</accession>
<name>A0A3M6UU02_POCDA</name>
<sequence length="241" mass="26452">MEKNLKDLASCLKQAGEIVDKLNGSRTSACEDITTPSSAGLQSAMLSIGSTVERARSMANSSSTSASFARLNKKEGLRAMNPQLSKKAKPVEKTFEFPVLAGKFTFKEIRLLAAQSCIYVKMKDGFECFLEAGEEVGVQELLEKDENLMNLTKPASQTTHVSEPIEIPCISGTSQNEDQDPINNSKIVKGRVMDAVSESDENVGETNSICVDRQRILETTFTEFEAINDFSLNLKLILWAN</sequence>
<keyword evidence="2" id="KW-1185">Reference proteome</keyword>
<dbReference type="EMBL" id="RCHS01000719">
    <property type="protein sequence ID" value="RMX57173.1"/>
    <property type="molecule type" value="Genomic_DNA"/>
</dbReference>
<dbReference type="AlphaFoldDB" id="A0A3M6UU02"/>
<gene>
    <name evidence="1" type="ORF">pdam_00024325</name>
</gene>
<evidence type="ECO:0000313" key="1">
    <source>
        <dbReference type="EMBL" id="RMX57173.1"/>
    </source>
</evidence>
<reference evidence="1 2" key="1">
    <citation type="journal article" date="2018" name="Sci. Rep.">
        <title>Comparative analysis of the Pocillopora damicornis genome highlights role of immune system in coral evolution.</title>
        <authorList>
            <person name="Cunning R."/>
            <person name="Bay R.A."/>
            <person name="Gillette P."/>
            <person name="Baker A.C."/>
            <person name="Traylor-Knowles N."/>
        </authorList>
    </citation>
    <scope>NUCLEOTIDE SEQUENCE [LARGE SCALE GENOMIC DNA]</scope>
    <source>
        <strain evidence="1">RSMAS</strain>
        <tissue evidence="1">Whole animal</tissue>
    </source>
</reference>
<organism evidence="1 2">
    <name type="scientific">Pocillopora damicornis</name>
    <name type="common">Cauliflower coral</name>
    <name type="synonym">Millepora damicornis</name>
    <dbReference type="NCBI Taxonomy" id="46731"/>
    <lineage>
        <taxon>Eukaryota</taxon>
        <taxon>Metazoa</taxon>
        <taxon>Cnidaria</taxon>
        <taxon>Anthozoa</taxon>
        <taxon>Hexacorallia</taxon>
        <taxon>Scleractinia</taxon>
        <taxon>Astrocoeniina</taxon>
        <taxon>Pocilloporidae</taxon>
        <taxon>Pocillopora</taxon>
    </lineage>
</organism>
<evidence type="ECO:0000313" key="2">
    <source>
        <dbReference type="Proteomes" id="UP000275408"/>
    </source>
</evidence>
<protein>
    <submittedName>
        <fullName evidence="1">Uncharacterized protein</fullName>
    </submittedName>
</protein>